<evidence type="ECO:0000256" key="3">
    <source>
        <dbReference type="SAM" id="MobiDB-lite"/>
    </source>
</evidence>
<evidence type="ECO:0000313" key="5">
    <source>
        <dbReference type="EMBL" id="GJT20865.1"/>
    </source>
</evidence>
<dbReference type="Gene3D" id="3.30.420.10">
    <property type="entry name" value="Ribonuclease H-like superfamily/Ribonuclease H"/>
    <property type="match status" value="1"/>
</dbReference>
<dbReference type="Pfam" id="PF07727">
    <property type="entry name" value="RVT_2"/>
    <property type="match status" value="1"/>
</dbReference>
<keyword evidence="2" id="KW-0378">Hydrolase</keyword>
<protein>
    <submittedName>
        <fullName evidence="5">Retrotransposon protein, putative, ty1-copia subclass</fullName>
    </submittedName>
</protein>
<feature type="compositionally biased region" description="Low complexity" evidence="3">
    <location>
        <begin position="615"/>
        <end position="626"/>
    </location>
</feature>
<dbReference type="EMBL" id="BQNB010013841">
    <property type="protein sequence ID" value="GJT20865.1"/>
    <property type="molecule type" value="Genomic_DNA"/>
</dbReference>
<dbReference type="Proteomes" id="UP001151760">
    <property type="component" value="Unassembled WGS sequence"/>
</dbReference>
<keyword evidence="6" id="KW-1185">Reference proteome</keyword>
<evidence type="ECO:0000256" key="2">
    <source>
        <dbReference type="ARBA" id="ARBA00022801"/>
    </source>
</evidence>
<dbReference type="InterPro" id="IPR012337">
    <property type="entry name" value="RNaseH-like_sf"/>
</dbReference>
<reference evidence="5" key="2">
    <citation type="submission" date="2022-01" db="EMBL/GenBank/DDBJ databases">
        <authorList>
            <person name="Yamashiro T."/>
            <person name="Shiraishi A."/>
            <person name="Satake H."/>
            <person name="Nakayama K."/>
        </authorList>
    </citation>
    <scope>NUCLEOTIDE SEQUENCE</scope>
</reference>
<sequence>MSERRNHTLLDMVRSMMNLITLPLSFWDYALESATRIVNMVPTKKVDKTPYELWYGKVPNLSYLKVWGCEALVKKDTPEKLQQRSVECIFVGYPNETIEVSGRAVELEEIQDEDTSPSKITSEIPMEVEGFEPSQDKVIPVCRSVRTHQAHERLCLNVEVEEHSLGDLNEPTNYKVALLYPKSNKWLDAMNAEMQSMKDNQVLRLIDLPPNGKIVGSKWIFKKKTNMDGKVHTYKARLVAKGYTQTYGVDYEETFSPVADIRATRILIAIAAFYDYEIWQMDVNTAFLNGASTPEEVKCMQNVPYASTVGSIMYVVRCTRPDVAFAQNIISRFQQNLGEPHWTAVKTILKYLRNTKDMFFAYGGNPKAELRVDCYCDAGFETDRDDIKSQIGYVFILIGGAVINPNRSKFIQKVMALHLLHQSEDSATMILLSKTAVGVANGIVMLKMVSEIPLQFGVVKRLSRTFRAESTGLLAEATKMLWAESVSTTYLIYRTSYVMIGLEAKKCTFIDSDSDEMGYSRDTKSHQVIQSRDITFVDSIYEARSCLDAVAFACVILSLLLEDNLCDYDYYVNIMCTGRPLGEVNEHSLRIVLLRLIWTSAWPFRFIMPPRMTTRSAGRATATPRGGRTGGRTGRRGGRTRGRSGD</sequence>
<evidence type="ECO:0000313" key="6">
    <source>
        <dbReference type="Proteomes" id="UP001151760"/>
    </source>
</evidence>
<dbReference type="InterPro" id="IPR036397">
    <property type="entry name" value="RNaseH_sf"/>
</dbReference>
<dbReference type="InterPro" id="IPR013103">
    <property type="entry name" value="RVT_2"/>
</dbReference>
<dbReference type="InterPro" id="IPR039537">
    <property type="entry name" value="Retrotran_Ty1/copia-like"/>
</dbReference>
<feature type="compositionally biased region" description="Basic residues" evidence="3">
    <location>
        <begin position="633"/>
        <end position="646"/>
    </location>
</feature>
<feature type="region of interest" description="Disordered" evidence="3">
    <location>
        <begin position="615"/>
        <end position="646"/>
    </location>
</feature>
<evidence type="ECO:0000256" key="1">
    <source>
        <dbReference type="ARBA" id="ARBA00022723"/>
    </source>
</evidence>
<keyword evidence="1" id="KW-0479">Metal-binding</keyword>
<organism evidence="5 6">
    <name type="scientific">Tanacetum coccineum</name>
    <dbReference type="NCBI Taxonomy" id="301880"/>
    <lineage>
        <taxon>Eukaryota</taxon>
        <taxon>Viridiplantae</taxon>
        <taxon>Streptophyta</taxon>
        <taxon>Embryophyta</taxon>
        <taxon>Tracheophyta</taxon>
        <taxon>Spermatophyta</taxon>
        <taxon>Magnoliopsida</taxon>
        <taxon>eudicotyledons</taxon>
        <taxon>Gunneridae</taxon>
        <taxon>Pentapetalae</taxon>
        <taxon>asterids</taxon>
        <taxon>campanulids</taxon>
        <taxon>Asterales</taxon>
        <taxon>Asteraceae</taxon>
        <taxon>Asteroideae</taxon>
        <taxon>Anthemideae</taxon>
        <taxon>Anthemidinae</taxon>
        <taxon>Tanacetum</taxon>
    </lineage>
</organism>
<accession>A0ABQ5C138</accession>
<comment type="caution">
    <text evidence="5">The sequence shown here is derived from an EMBL/GenBank/DDBJ whole genome shotgun (WGS) entry which is preliminary data.</text>
</comment>
<feature type="domain" description="Reverse transcriptase Ty1/copia-type" evidence="4">
    <location>
        <begin position="200"/>
        <end position="292"/>
    </location>
</feature>
<dbReference type="PANTHER" id="PTHR42648">
    <property type="entry name" value="TRANSPOSASE, PUTATIVE-RELATED"/>
    <property type="match status" value="1"/>
</dbReference>
<proteinExistence type="predicted"/>
<name>A0ABQ5C138_9ASTR</name>
<reference evidence="5" key="1">
    <citation type="journal article" date="2022" name="Int. J. Mol. Sci.">
        <title>Draft Genome of Tanacetum Coccineum: Genomic Comparison of Closely Related Tanacetum-Family Plants.</title>
        <authorList>
            <person name="Yamashiro T."/>
            <person name="Shiraishi A."/>
            <person name="Nakayama K."/>
            <person name="Satake H."/>
        </authorList>
    </citation>
    <scope>NUCLEOTIDE SEQUENCE</scope>
</reference>
<evidence type="ECO:0000259" key="4">
    <source>
        <dbReference type="Pfam" id="PF07727"/>
    </source>
</evidence>
<dbReference type="SUPFAM" id="SSF53098">
    <property type="entry name" value="Ribonuclease H-like"/>
    <property type="match status" value="1"/>
</dbReference>
<gene>
    <name evidence="5" type="ORF">Tco_0890802</name>
</gene>
<dbReference type="PANTHER" id="PTHR42648:SF27">
    <property type="entry name" value="RNA-DIRECTED DNA POLYMERASE"/>
    <property type="match status" value="1"/>
</dbReference>